<dbReference type="InterPro" id="IPR013480">
    <property type="entry name" value="NifX"/>
</dbReference>
<dbReference type="NCBIfam" id="TIGR02663">
    <property type="entry name" value="nifX"/>
    <property type="match status" value="1"/>
</dbReference>
<dbReference type="PANTHER" id="PTHR33937">
    <property type="entry name" value="IRON-MOLYBDENUM PROTEIN-RELATED-RELATED"/>
    <property type="match status" value="1"/>
</dbReference>
<dbReference type="Gene3D" id="3.30.420.130">
    <property type="entry name" value="Dinitrogenase iron-molybdenum cofactor biosynthesis domain"/>
    <property type="match status" value="1"/>
</dbReference>
<evidence type="ECO:0000313" key="4">
    <source>
        <dbReference type="EMBL" id="MBN2965430.1"/>
    </source>
</evidence>
<reference evidence="4" key="1">
    <citation type="submission" date="2021-02" db="EMBL/GenBank/DDBJ databases">
        <title>Sulfurospirillum tamanensis sp. nov.</title>
        <authorList>
            <person name="Frolova A."/>
            <person name="Merkel A."/>
            <person name="Slobodkin A."/>
        </authorList>
    </citation>
    <scope>NUCLEOTIDE SEQUENCE</scope>
    <source>
        <strain evidence="4">T05b</strain>
    </source>
</reference>
<keyword evidence="5" id="KW-1185">Reference proteome</keyword>
<dbReference type="InterPro" id="IPR003731">
    <property type="entry name" value="Di-Nase_FeMo-co_biosynth"/>
</dbReference>
<feature type="domain" description="Dinitrogenase iron-molybdenum cofactor biosynthesis" evidence="3">
    <location>
        <begin position="11"/>
        <end position="101"/>
    </location>
</feature>
<dbReference type="InterPro" id="IPR051840">
    <property type="entry name" value="NifX/NifY_domain"/>
</dbReference>
<gene>
    <name evidence="4" type="primary">nifX</name>
    <name evidence="4" type="ORF">JWV37_11610</name>
</gene>
<evidence type="ECO:0000256" key="2">
    <source>
        <dbReference type="ARBA" id="ARBA00023231"/>
    </source>
</evidence>
<evidence type="ECO:0000259" key="3">
    <source>
        <dbReference type="Pfam" id="PF02579"/>
    </source>
</evidence>
<name>A0ABS2WV95_9BACT</name>
<dbReference type="Pfam" id="PF02579">
    <property type="entry name" value="Nitro_FeMo-Co"/>
    <property type="match status" value="1"/>
</dbReference>
<accession>A0ABS2WV95</accession>
<dbReference type="EMBL" id="JAFHKK010000037">
    <property type="protein sequence ID" value="MBN2965430.1"/>
    <property type="molecule type" value="Genomic_DNA"/>
</dbReference>
<keyword evidence="2" id="KW-0535">Nitrogen fixation</keyword>
<dbReference type="RefSeq" id="WP_205459990.1">
    <property type="nucleotide sequence ID" value="NZ_JAFHKK010000037.1"/>
</dbReference>
<dbReference type="InterPro" id="IPR034169">
    <property type="entry name" value="NifX-like"/>
</dbReference>
<evidence type="ECO:0000256" key="1">
    <source>
        <dbReference type="ARBA" id="ARBA00010285"/>
    </source>
</evidence>
<dbReference type="PANTHER" id="PTHR33937:SF1">
    <property type="entry name" value="IRON-MOLIBDENUM COFACTOR PROCESSING PROTEIN"/>
    <property type="match status" value="1"/>
</dbReference>
<comment type="caution">
    <text evidence="4">The sequence shown here is derived from an EMBL/GenBank/DDBJ whole genome shotgun (WGS) entry which is preliminary data.</text>
</comment>
<sequence>MKVAFATKDLEMINDHFGWAKQFAVYEITPEGYTCLGAVETKEEIEEEADKINAKIEALKGVSIIYCEAIGPTAAARVIQSRMHPMKVSEPTSIETTAAALVKMLSTNPPPWIRRILLKEVGSE</sequence>
<dbReference type="Proteomes" id="UP000703590">
    <property type="component" value="Unassembled WGS sequence"/>
</dbReference>
<organism evidence="4 5">
    <name type="scientific">Sulfurospirillum tamanense</name>
    <dbReference type="NCBI Taxonomy" id="2813362"/>
    <lineage>
        <taxon>Bacteria</taxon>
        <taxon>Pseudomonadati</taxon>
        <taxon>Campylobacterota</taxon>
        <taxon>Epsilonproteobacteria</taxon>
        <taxon>Campylobacterales</taxon>
        <taxon>Sulfurospirillaceae</taxon>
        <taxon>Sulfurospirillum</taxon>
    </lineage>
</organism>
<reference evidence="4" key="2">
    <citation type="submission" date="2021-02" db="EMBL/GenBank/DDBJ databases">
        <authorList>
            <person name="Merkel A.Y."/>
        </authorList>
    </citation>
    <scope>NUCLEOTIDE SEQUENCE</scope>
    <source>
        <strain evidence="4">T05b</strain>
    </source>
</reference>
<dbReference type="InterPro" id="IPR036105">
    <property type="entry name" value="DiNase_FeMo-co_biosyn_sf"/>
</dbReference>
<evidence type="ECO:0000313" key="5">
    <source>
        <dbReference type="Proteomes" id="UP000703590"/>
    </source>
</evidence>
<dbReference type="SUPFAM" id="SSF53146">
    <property type="entry name" value="Nitrogenase accessory factor-like"/>
    <property type="match status" value="1"/>
</dbReference>
<dbReference type="CDD" id="cd00853">
    <property type="entry name" value="NifX"/>
    <property type="match status" value="1"/>
</dbReference>
<proteinExistence type="inferred from homology"/>
<comment type="similarity">
    <text evidence="1">Belongs to the NifX/NifY family.</text>
</comment>
<protein>
    <submittedName>
        <fullName evidence="4">Nitrogen fixation protein NifX</fullName>
    </submittedName>
</protein>